<keyword evidence="3" id="KW-0472">Membrane</keyword>
<gene>
    <name evidence="6" type="ORF">FA14DRAFT_123013</name>
</gene>
<evidence type="ECO:0000259" key="5">
    <source>
        <dbReference type="Pfam" id="PF09118"/>
    </source>
</evidence>
<dbReference type="PANTHER" id="PTHR32208">
    <property type="entry name" value="SECRETED PROTEIN-RELATED"/>
    <property type="match status" value="1"/>
</dbReference>
<keyword evidence="7" id="KW-1185">Reference proteome</keyword>
<dbReference type="RefSeq" id="XP_025356703.1">
    <property type="nucleotide sequence ID" value="XM_025496548.1"/>
</dbReference>
<dbReference type="Pfam" id="PF07250">
    <property type="entry name" value="Glyoxal_oxid_N"/>
    <property type="match status" value="1"/>
</dbReference>
<dbReference type="InterPro" id="IPR015202">
    <property type="entry name" value="GO-like_E_set"/>
</dbReference>
<keyword evidence="1" id="KW-0732">Signal</keyword>
<feature type="region of interest" description="Disordered" evidence="2">
    <location>
        <begin position="761"/>
        <end position="780"/>
    </location>
</feature>
<proteinExistence type="predicted"/>
<feature type="domain" description="Galactose oxidase-like Early set" evidence="5">
    <location>
        <begin position="510"/>
        <end position="619"/>
    </location>
</feature>
<evidence type="ECO:0000313" key="7">
    <source>
        <dbReference type="Proteomes" id="UP000245771"/>
    </source>
</evidence>
<dbReference type="InterPro" id="IPR014756">
    <property type="entry name" value="Ig_E-set"/>
</dbReference>
<dbReference type="Proteomes" id="UP000245771">
    <property type="component" value="Unassembled WGS sequence"/>
</dbReference>
<dbReference type="OrthoDB" id="2019572at2759"/>
<name>A0A316VK50_9BASI</name>
<evidence type="ECO:0000259" key="4">
    <source>
        <dbReference type="Pfam" id="PF07250"/>
    </source>
</evidence>
<dbReference type="InParanoid" id="A0A316VK50"/>
<keyword evidence="3" id="KW-0812">Transmembrane</keyword>
<dbReference type="AlphaFoldDB" id="A0A316VK50"/>
<accession>A0A316VK50</accession>
<dbReference type="InterPro" id="IPR011043">
    <property type="entry name" value="Gal_Oxase/kelch_b-propeller"/>
</dbReference>
<dbReference type="CDD" id="cd02851">
    <property type="entry name" value="E_set_GO_C"/>
    <property type="match status" value="1"/>
</dbReference>
<dbReference type="EMBL" id="KZ819603">
    <property type="protein sequence ID" value="PWN36401.1"/>
    <property type="molecule type" value="Genomic_DNA"/>
</dbReference>
<dbReference type="SUPFAM" id="SSF81296">
    <property type="entry name" value="E set domains"/>
    <property type="match status" value="1"/>
</dbReference>
<dbReference type="STRING" id="1280837.A0A316VK50"/>
<evidence type="ECO:0000313" key="6">
    <source>
        <dbReference type="EMBL" id="PWN36401.1"/>
    </source>
</evidence>
<dbReference type="Gene3D" id="2.60.40.10">
    <property type="entry name" value="Immunoglobulins"/>
    <property type="match status" value="1"/>
</dbReference>
<dbReference type="InterPro" id="IPR009880">
    <property type="entry name" value="Glyoxal_oxidase_N"/>
</dbReference>
<dbReference type="PANTHER" id="PTHR32208:SF21">
    <property type="entry name" value="LOW QUALITY PROTEIN: ALDEHYDE OXIDASE GLOX-LIKE"/>
    <property type="match status" value="1"/>
</dbReference>
<dbReference type="GeneID" id="37018329"/>
<feature type="compositionally biased region" description="Low complexity" evidence="2">
    <location>
        <begin position="826"/>
        <end position="837"/>
    </location>
</feature>
<dbReference type="InterPro" id="IPR037293">
    <property type="entry name" value="Gal_Oxidase_central_sf"/>
</dbReference>
<evidence type="ECO:0000256" key="1">
    <source>
        <dbReference type="ARBA" id="ARBA00022729"/>
    </source>
</evidence>
<sequence>MTALNTQSILAQRQAGGFEVVLENSLASAMMLALIDENNVMIIDKAENNPTKLDNGKPVWGSVMSLSDNTARGLDMITNPFCAAGATLGNGTWMVAGGNQAIGYGGGALNVAGQPTVTPAQGPYQDYDGRLAIRLMDPTNGNSGNIAWQDNSTFMKTPRWYPGIEVMTDGSVLLIGGMTGGGYINRNYPNQDPAFEGAAAPQALAGNTWAAVSNQINSGGSNPTWEFFPDKGFPPQIMTFMQNTSGLNTYPHTYLMPSGKLFMQANYSTALWNPYANDETKAYNLLDDMPDQIVRVYPASGATAMLPLTPENNYTPTILFCGGTIMTDQQWGSYTSPLDSLNLYTHAAQKDCSSITPEDANGNLVSGSYTREEELPEPRTMGQFIHLPTGQMVIVNGAQMGTAGYGNMSWNKINGVNFEGLSNNPTYQPVLYDPEKPMGSRLSRDGFGISNIARLYHSSAILLPDGSVLIGGSNPHQDVSINMPANTSPQAFNTTYEMEKWYPPYFFETRPEPTGLPSYILYGGATWNFTMPASYMGSSANYKANNTKVMVIRPGFSTHAMNMGQRSMRLQHTYTVNDDGSVMYMVNPMPTNQNLFVQGPALLFITIDGIPSSGKFIQVGTQKQGGQIPNTITAGAAPKVLPQGINNSKYDAIPEGHGIESFGLGKLIGIIVAGVAVIALLLLGLICWRRRARRGQTTKAAAPASGAIYGMGGYTTNGPEYKRVHTPSNTPFQTFAGPGRGSTGTFDTYKMNDVSAANTPYYDNPPRLGTPQNGMPRSPLMHETASLHSTTQGQGWGEHQAQGDVGEQYYNNSAYSDPSRYYETPGQQHMSYHSSQSYGGGPRPDSQSYFRAN</sequence>
<reference evidence="6 7" key="1">
    <citation type="journal article" date="2018" name="Mol. Biol. Evol.">
        <title>Broad Genomic Sampling Reveals a Smut Pathogenic Ancestry of the Fungal Clade Ustilaginomycotina.</title>
        <authorList>
            <person name="Kijpornyongpan T."/>
            <person name="Mondo S.J."/>
            <person name="Barry K."/>
            <person name="Sandor L."/>
            <person name="Lee J."/>
            <person name="Lipzen A."/>
            <person name="Pangilinan J."/>
            <person name="LaButti K."/>
            <person name="Hainaut M."/>
            <person name="Henrissat B."/>
            <person name="Grigoriev I.V."/>
            <person name="Spatafora J.W."/>
            <person name="Aime M.C."/>
        </authorList>
    </citation>
    <scope>NUCLEOTIDE SEQUENCE [LARGE SCALE GENOMIC DNA]</scope>
    <source>
        <strain evidence="6 7">MCA 3882</strain>
    </source>
</reference>
<dbReference type="SUPFAM" id="SSF50965">
    <property type="entry name" value="Galactose oxidase, central domain"/>
    <property type="match status" value="1"/>
</dbReference>
<protein>
    <submittedName>
        <fullName evidence="6">DUF1929-domain-containing protein</fullName>
    </submittedName>
</protein>
<dbReference type="Gene3D" id="2.130.10.80">
    <property type="entry name" value="Galactose oxidase/kelch, beta-propeller"/>
    <property type="match status" value="1"/>
</dbReference>
<evidence type="ECO:0000256" key="3">
    <source>
        <dbReference type="SAM" id="Phobius"/>
    </source>
</evidence>
<evidence type="ECO:0000256" key="2">
    <source>
        <dbReference type="SAM" id="MobiDB-lite"/>
    </source>
</evidence>
<dbReference type="InterPro" id="IPR013783">
    <property type="entry name" value="Ig-like_fold"/>
</dbReference>
<keyword evidence="3" id="KW-1133">Transmembrane helix</keyword>
<feature type="region of interest" description="Disordered" evidence="2">
    <location>
        <begin position="809"/>
        <end position="853"/>
    </location>
</feature>
<organism evidence="6 7">
    <name type="scientific">Meira miltonrushii</name>
    <dbReference type="NCBI Taxonomy" id="1280837"/>
    <lineage>
        <taxon>Eukaryota</taxon>
        <taxon>Fungi</taxon>
        <taxon>Dikarya</taxon>
        <taxon>Basidiomycota</taxon>
        <taxon>Ustilaginomycotina</taxon>
        <taxon>Exobasidiomycetes</taxon>
        <taxon>Exobasidiales</taxon>
        <taxon>Brachybasidiaceae</taxon>
        <taxon>Meira</taxon>
    </lineage>
</organism>
<feature type="domain" description="Glyoxal oxidase N-terminal" evidence="4">
    <location>
        <begin position="219"/>
        <end position="505"/>
    </location>
</feature>
<dbReference type="Pfam" id="PF09118">
    <property type="entry name" value="GO-like_E_set"/>
    <property type="match status" value="1"/>
</dbReference>
<feature type="transmembrane region" description="Helical" evidence="3">
    <location>
        <begin position="667"/>
        <end position="688"/>
    </location>
</feature>